<name>A0A285EHZ0_9ACTN</name>
<dbReference type="Pfam" id="PF01636">
    <property type="entry name" value="APH"/>
    <property type="match status" value="1"/>
</dbReference>
<proteinExistence type="predicted"/>
<organism evidence="2 3">
    <name type="scientific">Geodermatophilus sabuli</name>
    <dbReference type="NCBI Taxonomy" id="1564158"/>
    <lineage>
        <taxon>Bacteria</taxon>
        <taxon>Bacillati</taxon>
        <taxon>Actinomycetota</taxon>
        <taxon>Actinomycetes</taxon>
        <taxon>Geodermatophilales</taxon>
        <taxon>Geodermatophilaceae</taxon>
        <taxon>Geodermatophilus</taxon>
    </lineage>
</organism>
<dbReference type="Gene3D" id="3.90.1200.10">
    <property type="match status" value="1"/>
</dbReference>
<dbReference type="AlphaFoldDB" id="A0A285EHZ0"/>
<evidence type="ECO:0000259" key="1">
    <source>
        <dbReference type="Pfam" id="PF01636"/>
    </source>
</evidence>
<dbReference type="InterPro" id="IPR011009">
    <property type="entry name" value="Kinase-like_dom_sf"/>
</dbReference>
<feature type="domain" description="Aminoglycoside phosphotransferase" evidence="1">
    <location>
        <begin position="18"/>
        <end position="84"/>
    </location>
</feature>
<dbReference type="Proteomes" id="UP000219514">
    <property type="component" value="Unassembled WGS sequence"/>
</dbReference>
<evidence type="ECO:0000313" key="2">
    <source>
        <dbReference type="EMBL" id="SNX98738.1"/>
    </source>
</evidence>
<keyword evidence="2" id="KW-0808">Transferase</keyword>
<dbReference type="EMBL" id="OBDO01000012">
    <property type="protein sequence ID" value="SNX98738.1"/>
    <property type="molecule type" value="Genomic_DNA"/>
</dbReference>
<keyword evidence="3" id="KW-1185">Reference proteome</keyword>
<dbReference type="InterPro" id="IPR002575">
    <property type="entry name" value="Aminoglycoside_PTrfase"/>
</dbReference>
<protein>
    <submittedName>
        <fullName evidence="2">Phosphotransferase enzyme family protein</fullName>
    </submittedName>
</protein>
<accession>A0A285EHZ0</accession>
<reference evidence="2 3" key="1">
    <citation type="submission" date="2017-09" db="EMBL/GenBank/DDBJ databases">
        <authorList>
            <person name="Ehlers B."/>
            <person name="Leendertz F.H."/>
        </authorList>
    </citation>
    <scope>NUCLEOTIDE SEQUENCE [LARGE SCALE GENOMIC DNA]</scope>
    <source>
        <strain evidence="2 3">DSM 46844</strain>
    </source>
</reference>
<gene>
    <name evidence="2" type="ORF">SAMN06893097_11233</name>
</gene>
<dbReference type="GO" id="GO:0016740">
    <property type="term" value="F:transferase activity"/>
    <property type="evidence" value="ECO:0007669"/>
    <property type="project" value="UniProtKB-KW"/>
</dbReference>
<dbReference type="SUPFAM" id="SSF56112">
    <property type="entry name" value="Protein kinase-like (PK-like)"/>
    <property type="match status" value="1"/>
</dbReference>
<sequence>MVETGGPLGVPEDVVDRVPETPSVLQHNDLGTWNIISDGRSFTAVDWEAARHSGLPLWDLFYFAADVFAHIDGPADVSTRIERTLRVFAGESAHSPRLFRWIRAAATALDVPNSALGALATLCWLHHGQSPARREMDLRGAAHAPLGHHPLLAPAWLGHPGLGVSWAALNG</sequence>
<evidence type="ECO:0000313" key="3">
    <source>
        <dbReference type="Proteomes" id="UP000219514"/>
    </source>
</evidence>